<dbReference type="GO" id="GO:0005737">
    <property type="term" value="C:cytoplasm"/>
    <property type="evidence" value="ECO:0007669"/>
    <property type="project" value="UniProtKB-ARBA"/>
</dbReference>
<dbReference type="Gene3D" id="3.30.530.20">
    <property type="match status" value="1"/>
</dbReference>
<feature type="domain" description="START" evidence="3">
    <location>
        <begin position="157"/>
        <end position="346"/>
    </location>
</feature>
<dbReference type="EMBL" id="JAKUCV010001916">
    <property type="protein sequence ID" value="KAJ4844597.1"/>
    <property type="molecule type" value="Genomic_DNA"/>
</dbReference>
<evidence type="ECO:0000259" key="3">
    <source>
        <dbReference type="PROSITE" id="PS50848"/>
    </source>
</evidence>
<evidence type="ECO:0000313" key="5">
    <source>
        <dbReference type="Proteomes" id="UP001141552"/>
    </source>
</evidence>
<organism evidence="4 5">
    <name type="scientific">Turnera subulata</name>
    <dbReference type="NCBI Taxonomy" id="218843"/>
    <lineage>
        <taxon>Eukaryota</taxon>
        <taxon>Viridiplantae</taxon>
        <taxon>Streptophyta</taxon>
        <taxon>Embryophyta</taxon>
        <taxon>Tracheophyta</taxon>
        <taxon>Spermatophyta</taxon>
        <taxon>Magnoliopsida</taxon>
        <taxon>eudicotyledons</taxon>
        <taxon>Gunneridae</taxon>
        <taxon>Pentapetalae</taxon>
        <taxon>rosids</taxon>
        <taxon>fabids</taxon>
        <taxon>Malpighiales</taxon>
        <taxon>Passifloraceae</taxon>
        <taxon>Turnera</taxon>
    </lineage>
</organism>
<evidence type="ECO:0000256" key="2">
    <source>
        <dbReference type="SAM" id="Phobius"/>
    </source>
</evidence>
<proteinExistence type="predicted"/>
<protein>
    <recommendedName>
        <fullName evidence="3">START domain-containing protein</fullName>
    </recommendedName>
</protein>
<dbReference type="InterPro" id="IPR002913">
    <property type="entry name" value="START_lipid-bd_dom"/>
</dbReference>
<reference evidence="4" key="1">
    <citation type="submission" date="2022-02" db="EMBL/GenBank/DDBJ databases">
        <authorList>
            <person name="Henning P.M."/>
            <person name="McCubbin A.G."/>
            <person name="Shore J.S."/>
        </authorList>
    </citation>
    <scope>NUCLEOTIDE SEQUENCE</scope>
    <source>
        <strain evidence="4">F60SS</strain>
        <tissue evidence="4">Leaves</tissue>
    </source>
</reference>
<feature type="region of interest" description="Disordered" evidence="1">
    <location>
        <begin position="371"/>
        <end position="396"/>
    </location>
</feature>
<dbReference type="InterPro" id="IPR051213">
    <property type="entry name" value="START_lipid_transfer"/>
</dbReference>
<dbReference type="Pfam" id="PF01852">
    <property type="entry name" value="START"/>
    <property type="match status" value="1"/>
</dbReference>
<dbReference type="Proteomes" id="UP001141552">
    <property type="component" value="Unassembled WGS sequence"/>
</dbReference>
<feature type="transmembrane region" description="Helical" evidence="2">
    <location>
        <begin position="21"/>
        <end position="45"/>
    </location>
</feature>
<accession>A0A9Q0G9A9</accession>
<dbReference type="SUPFAM" id="SSF55961">
    <property type="entry name" value="Bet v1-like"/>
    <property type="match status" value="1"/>
</dbReference>
<name>A0A9Q0G9A9_9ROSI</name>
<comment type="caution">
    <text evidence="4">The sequence shown here is derived from an EMBL/GenBank/DDBJ whole genome shotgun (WGS) entry which is preliminary data.</text>
</comment>
<keyword evidence="5" id="KW-1185">Reference proteome</keyword>
<dbReference type="OrthoDB" id="1295045at2759"/>
<gene>
    <name evidence="4" type="ORF">Tsubulata_011018</name>
</gene>
<dbReference type="FunFam" id="3.30.530.20:FF:000006">
    <property type="entry name" value="StAR-related lipid transfer protein 7, mitochondrial"/>
    <property type="match status" value="1"/>
</dbReference>
<evidence type="ECO:0000313" key="4">
    <source>
        <dbReference type="EMBL" id="KAJ4844597.1"/>
    </source>
</evidence>
<dbReference type="GO" id="GO:0008289">
    <property type="term" value="F:lipid binding"/>
    <property type="evidence" value="ECO:0007669"/>
    <property type="project" value="InterPro"/>
</dbReference>
<sequence length="439" mass="49529">MDETFFDLMEFLKKPSIAETFVDILLCAVPIWLAVMIGLVIGWSWRPRWTGLLFLGLRSKFRFICAAAAAVPPGFGARRLWLAFTALSAFSVCGTIWSNFRGRKGKSSRTAAGSAAAACGDSVSSGQEVRPKTEIITENDLEHLLQLLEGKDGQMDWQCMMEKSTPNMAYQAWRHEPQEGPTVYRSRTVFEDATPELVRDFFWDDEFRPKWDPMLVHVKILEECPHAGTMIVHWIKKFPFFCSDREYIIGRRIWEAGKTYYCVTKGVQYPGLQKRDKPRRVDLYFSSWVIRAVESRKGDGQMSACEVTLFHYEDMGIPKDVAKLALRHGMWGALKKLHSGMRGYQNARKSDASLSRCALMARITTKISFNESMDSSESSTSGEEKGEKGQVVRGKRRQDPGIDWKWVVIGGTVALVCGLRTGAIGKALLLGAGQRVVRR</sequence>
<dbReference type="PANTHER" id="PTHR19308:SF9">
    <property type="entry name" value="OS07G0185200 PROTEIN"/>
    <property type="match status" value="1"/>
</dbReference>
<feature type="transmembrane region" description="Helical" evidence="2">
    <location>
        <begin position="80"/>
        <end position="100"/>
    </location>
</feature>
<dbReference type="PANTHER" id="PTHR19308">
    <property type="entry name" value="PHOSPHATIDYLCHOLINE TRANSFER PROTEIN"/>
    <property type="match status" value="1"/>
</dbReference>
<dbReference type="InterPro" id="IPR023393">
    <property type="entry name" value="START-like_dom_sf"/>
</dbReference>
<dbReference type="PROSITE" id="PS50848">
    <property type="entry name" value="START"/>
    <property type="match status" value="1"/>
</dbReference>
<feature type="compositionally biased region" description="Low complexity" evidence="1">
    <location>
        <begin position="371"/>
        <end position="381"/>
    </location>
</feature>
<dbReference type="AlphaFoldDB" id="A0A9Q0G9A9"/>
<keyword evidence="2" id="KW-0472">Membrane</keyword>
<dbReference type="CDD" id="cd08870">
    <property type="entry name" value="START_STARD2_7-like"/>
    <property type="match status" value="1"/>
</dbReference>
<reference evidence="4" key="2">
    <citation type="journal article" date="2023" name="Plants (Basel)">
        <title>Annotation of the Turnera subulata (Passifloraceae) Draft Genome Reveals the S-Locus Evolved after the Divergence of Turneroideae from Passifloroideae in a Stepwise Manner.</title>
        <authorList>
            <person name="Henning P.M."/>
            <person name="Roalson E.H."/>
            <person name="Mir W."/>
            <person name="McCubbin A.G."/>
            <person name="Shore J.S."/>
        </authorList>
    </citation>
    <scope>NUCLEOTIDE SEQUENCE</scope>
    <source>
        <strain evidence="4">F60SS</strain>
    </source>
</reference>
<keyword evidence="2" id="KW-1133">Transmembrane helix</keyword>
<evidence type="ECO:0000256" key="1">
    <source>
        <dbReference type="SAM" id="MobiDB-lite"/>
    </source>
</evidence>
<keyword evidence="2" id="KW-0812">Transmembrane</keyword>